<evidence type="ECO:0008006" key="4">
    <source>
        <dbReference type="Google" id="ProtNLM"/>
    </source>
</evidence>
<reference evidence="2" key="1">
    <citation type="submission" date="2022-07" db="EMBL/GenBank/DDBJ databases">
        <title>Description and genome-wide analysis of Profundicola chukchiensis gen. nov., sp. nov., marine bacteria isolated from bottom sediments of the Chukchi Sea.</title>
        <authorList>
            <person name="Romanenko L."/>
            <person name="Otstavnykh N."/>
            <person name="Kurilenko V."/>
            <person name="Eremeev V."/>
            <person name="Velansky P."/>
            <person name="Mikhailov V."/>
            <person name="Isaeva M."/>
        </authorList>
    </citation>
    <scope>NUCLEOTIDE SEQUENCE</scope>
    <source>
        <strain evidence="2">KMM 9713</strain>
    </source>
</reference>
<comment type="caution">
    <text evidence="2">The sequence shown here is derived from an EMBL/GenBank/DDBJ whole genome shotgun (WGS) entry which is preliminary data.</text>
</comment>
<dbReference type="CDD" id="cd03358">
    <property type="entry name" value="LbH_WxcM_N_like"/>
    <property type="match status" value="1"/>
</dbReference>
<dbReference type="AlphaFoldDB" id="A0A9X4RVK6"/>
<sequence length="257" mass="28606">MKFNNKGIVISPKSKIGNNVRIGDNTTIYDNVIIEDNTIISNNCVIGEPINDYYYNDLYANPETKIGKNSIIRSHSILYAGSTFGDNFSTGHRVTIRENSIFGNNCRVGTLCDIQGEVKFGQYCWLHSNVHIGQDSKIGDFVFIYPYVVLTNDPHPPSNICNGPEIGNFSQIAVGTVILPGIKIGAHCLIGAQSLVGKDVDDYQLVAGNPAKALKDVRDLKSRETGESHYPWPKNFERGMPWENIGFDKWKKENGYD</sequence>
<dbReference type="EMBL" id="JANCMU010000001">
    <property type="protein sequence ID" value="MDG4944787.1"/>
    <property type="molecule type" value="Genomic_DNA"/>
</dbReference>
<dbReference type="Gene3D" id="6.20.70.30">
    <property type="match status" value="1"/>
</dbReference>
<gene>
    <name evidence="2" type="ORF">NMK71_00020</name>
</gene>
<comment type="similarity">
    <text evidence="1">Belongs to the transferase hexapeptide repeat family.</text>
</comment>
<dbReference type="Gene3D" id="2.160.10.10">
    <property type="entry name" value="Hexapeptide repeat proteins"/>
    <property type="match status" value="1"/>
</dbReference>
<dbReference type="Proteomes" id="UP001152599">
    <property type="component" value="Unassembled WGS sequence"/>
</dbReference>
<name>A0A9X4RVK6_9FLAO</name>
<dbReference type="InterPro" id="IPR001451">
    <property type="entry name" value="Hexapep"/>
</dbReference>
<dbReference type="RefSeq" id="WP_304419535.1">
    <property type="nucleotide sequence ID" value="NZ_JANCMU010000001.1"/>
</dbReference>
<proteinExistence type="inferred from homology"/>
<dbReference type="Pfam" id="PF00132">
    <property type="entry name" value="Hexapep"/>
    <property type="match status" value="2"/>
</dbReference>
<dbReference type="InterPro" id="IPR011004">
    <property type="entry name" value="Trimer_LpxA-like_sf"/>
</dbReference>
<evidence type="ECO:0000313" key="2">
    <source>
        <dbReference type="EMBL" id="MDG4944787.1"/>
    </source>
</evidence>
<protein>
    <recommendedName>
        <fullName evidence="4">N-acetyltransferase</fullName>
    </recommendedName>
</protein>
<evidence type="ECO:0000313" key="3">
    <source>
        <dbReference type="Proteomes" id="UP001152599"/>
    </source>
</evidence>
<keyword evidence="3" id="KW-1185">Reference proteome</keyword>
<organism evidence="2 3">
    <name type="scientific">Profundicola chukchiensis</name>
    <dbReference type="NCBI Taxonomy" id="2961959"/>
    <lineage>
        <taxon>Bacteria</taxon>
        <taxon>Pseudomonadati</taxon>
        <taxon>Bacteroidota</taxon>
        <taxon>Flavobacteriia</taxon>
        <taxon>Flavobacteriales</taxon>
        <taxon>Weeksellaceae</taxon>
        <taxon>Profundicola</taxon>
    </lineage>
</organism>
<evidence type="ECO:0000256" key="1">
    <source>
        <dbReference type="ARBA" id="ARBA00007274"/>
    </source>
</evidence>
<accession>A0A9X4RVK6</accession>
<dbReference type="PANTHER" id="PTHR43300:SF4">
    <property type="entry name" value="ACYL-[ACYL-CARRIER-PROTEIN]--UDP-N-ACETYLGLUCOSAMINE O-ACYLTRANSFERASE"/>
    <property type="match status" value="1"/>
</dbReference>
<dbReference type="PANTHER" id="PTHR43300">
    <property type="entry name" value="ACETYLTRANSFERASE"/>
    <property type="match status" value="1"/>
</dbReference>
<dbReference type="SUPFAM" id="SSF51161">
    <property type="entry name" value="Trimeric LpxA-like enzymes"/>
    <property type="match status" value="1"/>
</dbReference>
<dbReference type="InterPro" id="IPR050179">
    <property type="entry name" value="Trans_hexapeptide_repeat"/>
</dbReference>